<protein>
    <submittedName>
        <fullName evidence="1">Uncharacterized protein</fullName>
    </submittedName>
</protein>
<keyword evidence="2" id="KW-1185">Reference proteome</keyword>
<dbReference type="PANTHER" id="PTHR31245">
    <property type="entry name" value="UBIQUITIN SYSTEM COMPONENT CUE PROTEIN"/>
    <property type="match status" value="1"/>
</dbReference>
<dbReference type="AlphaFoldDB" id="A0AAE0EXC1"/>
<dbReference type="CDD" id="cd14279">
    <property type="entry name" value="CUE"/>
    <property type="match status" value="1"/>
</dbReference>
<organism evidence="1 2">
    <name type="scientific">Cymbomonas tetramitiformis</name>
    <dbReference type="NCBI Taxonomy" id="36881"/>
    <lineage>
        <taxon>Eukaryota</taxon>
        <taxon>Viridiplantae</taxon>
        <taxon>Chlorophyta</taxon>
        <taxon>Pyramimonadophyceae</taxon>
        <taxon>Pyramimonadales</taxon>
        <taxon>Pyramimonadaceae</taxon>
        <taxon>Cymbomonas</taxon>
    </lineage>
</organism>
<sequence length="191" mass="20788">MEPQTVAEALETAGNNIESAIERLEGLRLSCGAGAVPEEPPPIAPVEGTEPCGDNTAPWTEAIVQEMSGSTNIDDARRRASTLLVRFEAEVTRRVAQGAAENVAQLKSHLQTLVRDNTILKRAVAIQNTRQQEQAGREHEVAELRQTVAQYQEQLKNAELHNYALTMHLRQAMQSVCGPAGAGPHHPPDVF</sequence>
<proteinExistence type="predicted"/>
<comment type="caution">
    <text evidence="1">The sequence shown here is derived from an EMBL/GenBank/DDBJ whole genome shotgun (WGS) entry which is preliminary data.</text>
</comment>
<evidence type="ECO:0000313" key="1">
    <source>
        <dbReference type="EMBL" id="KAK3243654.1"/>
    </source>
</evidence>
<reference evidence="1 2" key="1">
    <citation type="journal article" date="2015" name="Genome Biol. Evol.">
        <title>Comparative Genomics of a Bacterivorous Green Alga Reveals Evolutionary Causalities and Consequences of Phago-Mixotrophic Mode of Nutrition.</title>
        <authorList>
            <person name="Burns J.A."/>
            <person name="Paasch A."/>
            <person name="Narechania A."/>
            <person name="Kim E."/>
        </authorList>
    </citation>
    <scope>NUCLEOTIDE SEQUENCE [LARGE SCALE GENOMIC DNA]</scope>
    <source>
        <strain evidence="1 2">PLY_AMNH</strain>
    </source>
</reference>
<gene>
    <name evidence="1" type="ORF">CYMTET_46701</name>
</gene>
<accession>A0AAE0EXC1</accession>
<dbReference type="PANTHER" id="PTHR31245:SF20">
    <property type="entry name" value="F18B13.13 PROTEIN"/>
    <property type="match status" value="1"/>
</dbReference>
<dbReference type="Proteomes" id="UP001190700">
    <property type="component" value="Unassembled WGS sequence"/>
</dbReference>
<evidence type="ECO:0000313" key="2">
    <source>
        <dbReference type="Proteomes" id="UP001190700"/>
    </source>
</evidence>
<name>A0AAE0EXC1_9CHLO</name>
<dbReference type="EMBL" id="LGRX02032727">
    <property type="protein sequence ID" value="KAK3243654.1"/>
    <property type="molecule type" value="Genomic_DNA"/>
</dbReference>